<feature type="binding site" evidence="7">
    <location>
        <position position="65"/>
    </location>
    <ligand>
        <name>Ca(2+)</name>
        <dbReference type="ChEBI" id="CHEBI:29108"/>
    </ligand>
</feature>
<feature type="binding site" evidence="8">
    <location>
        <position position="302"/>
    </location>
    <ligand>
        <name>Zn(2+)</name>
        <dbReference type="ChEBI" id="CHEBI:29105"/>
        <note>catalytic</note>
    </ligand>
</feature>
<keyword evidence="8" id="KW-0862">Zinc</keyword>
<dbReference type="GO" id="GO:0046872">
    <property type="term" value="F:metal ion binding"/>
    <property type="evidence" value="ECO:0007669"/>
    <property type="project" value="UniProtKB-KW"/>
</dbReference>
<keyword evidence="3 9" id="KW-0812">Transmembrane</keyword>
<dbReference type="Proteomes" id="UP000092321">
    <property type="component" value="Unassembled WGS sequence"/>
</dbReference>
<organism evidence="10 11">
    <name type="scientific">Hanseniaspora valbyensis NRRL Y-1626</name>
    <dbReference type="NCBI Taxonomy" id="766949"/>
    <lineage>
        <taxon>Eukaryota</taxon>
        <taxon>Fungi</taxon>
        <taxon>Dikarya</taxon>
        <taxon>Ascomycota</taxon>
        <taxon>Saccharomycotina</taxon>
        <taxon>Saccharomycetes</taxon>
        <taxon>Saccharomycodales</taxon>
        <taxon>Saccharomycodaceae</taxon>
        <taxon>Hanseniaspora</taxon>
    </lineage>
</organism>
<evidence type="ECO:0000256" key="9">
    <source>
        <dbReference type="SAM" id="Phobius"/>
    </source>
</evidence>
<keyword evidence="5 9" id="KW-1133">Transmembrane helix</keyword>
<comment type="subcellular location">
    <subcellularLocation>
        <location evidence="1">Membrane</location>
        <topology evidence="1">Multi-pass membrane protein</topology>
    </subcellularLocation>
</comment>
<feature type="binding site" evidence="7">
    <location>
        <position position="52"/>
    </location>
    <ligand>
        <name>Ca(2+)</name>
        <dbReference type="ChEBI" id="CHEBI:29108"/>
    </ligand>
</feature>
<evidence type="ECO:0000256" key="5">
    <source>
        <dbReference type="ARBA" id="ARBA00022989"/>
    </source>
</evidence>
<dbReference type="InterPro" id="IPR008901">
    <property type="entry name" value="ACER"/>
</dbReference>
<keyword evidence="7" id="KW-0106">Calcium</keyword>
<evidence type="ECO:0000256" key="3">
    <source>
        <dbReference type="ARBA" id="ARBA00022692"/>
    </source>
</evidence>
<name>A0A1B7T7E1_9ASCO</name>
<dbReference type="EMBL" id="LXPE01000533">
    <property type="protein sequence ID" value="OBA24630.1"/>
    <property type="molecule type" value="Genomic_DNA"/>
</dbReference>
<proteinExistence type="inferred from homology"/>
<dbReference type="PANTHER" id="PTHR46187:SF3">
    <property type="entry name" value="ALKALINE CERAMIDASE 3"/>
    <property type="match status" value="1"/>
</dbReference>
<evidence type="ECO:0000256" key="2">
    <source>
        <dbReference type="ARBA" id="ARBA00009780"/>
    </source>
</evidence>
<dbReference type="GO" id="GO:0046514">
    <property type="term" value="P:ceramide catabolic process"/>
    <property type="evidence" value="ECO:0007669"/>
    <property type="project" value="TreeGrafter"/>
</dbReference>
<dbReference type="OrthoDB" id="187171at2759"/>
<dbReference type="Pfam" id="PF05875">
    <property type="entry name" value="Ceramidase"/>
    <property type="match status" value="1"/>
</dbReference>
<feature type="transmembrane region" description="Helical" evidence="9">
    <location>
        <begin position="258"/>
        <end position="275"/>
    </location>
</feature>
<feature type="transmembrane region" description="Helical" evidence="9">
    <location>
        <begin position="96"/>
        <end position="118"/>
    </location>
</feature>
<evidence type="ECO:0000256" key="4">
    <source>
        <dbReference type="ARBA" id="ARBA00022801"/>
    </source>
</evidence>
<feature type="transmembrane region" description="Helical" evidence="9">
    <location>
        <begin position="303"/>
        <end position="322"/>
    </location>
</feature>
<dbReference type="GO" id="GO:0046513">
    <property type="term" value="P:ceramide biosynthetic process"/>
    <property type="evidence" value="ECO:0007669"/>
    <property type="project" value="TreeGrafter"/>
</dbReference>
<feature type="transmembrane region" description="Helical" evidence="9">
    <location>
        <begin position="198"/>
        <end position="216"/>
    </location>
</feature>
<evidence type="ECO:0000313" key="10">
    <source>
        <dbReference type="EMBL" id="OBA24630.1"/>
    </source>
</evidence>
<feature type="binding site" evidence="8">
    <location>
        <position position="306"/>
    </location>
    <ligand>
        <name>Zn(2+)</name>
        <dbReference type="ChEBI" id="CHEBI:29105"/>
        <note>catalytic</note>
    </ligand>
</feature>
<dbReference type="GO" id="GO:0005789">
    <property type="term" value="C:endoplasmic reticulum membrane"/>
    <property type="evidence" value="ECO:0007669"/>
    <property type="project" value="TreeGrafter"/>
</dbReference>
<evidence type="ECO:0000256" key="7">
    <source>
        <dbReference type="PIRSR" id="PIRSR608901-1"/>
    </source>
</evidence>
<keyword evidence="4" id="KW-0378">Hydrolase</keyword>
<reference evidence="11" key="1">
    <citation type="journal article" date="2016" name="Proc. Natl. Acad. Sci. U.S.A.">
        <title>Comparative genomics of biotechnologically important yeasts.</title>
        <authorList>
            <person name="Riley R."/>
            <person name="Haridas S."/>
            <person name="Wolfe K.H."/>
            <person name="Lopes M.R."/>
            <person name="Hittinger C.T."/>
            <person name="Goeker M."/>
            <person name="Salamov A.A."/>
            <person name="Wisecaver J.H."/>
            <person name="Long T.M."/>
            <person name="Calvey C.H."/>
            <person name="Aerts A.L."/>
            <person name="Barry K.W."/>
            <person name="Choi C."/>
            <person name="Clum A."/>
            <person name="Coughlan A.Y."/>
            <person name="Deshpande S."/>
            <person name="Douglass A.P."/>
            <person name="Hanson S.J."/>
            <person name="Klenk H.-P."/>
            <person name="LaButti K.M."/>
            <person name="Lapidus A."/>
            <person name="Lindquist E.A."/>
            <person name="Lipzen A.M."/>
            <person name="Meier-Kolthoff J.P."/>
            <person name="Ohm R.A."/>
            <person name="Otillar R.P."/>
            <person name="Pangilinan J.L."/>
            <person name="Peng Y."/>
            <person name="Rokas A."/>
            <person name="Rosa C.A."/>
            <person name="Scheuner C."/>
            <person name="Sibirny A.A."/>
            <person name="Slot J.C."/>
            <person name="Stielow J.B."/>
            <person name="Sun H."/>
            <person name="Kurtzman C.P."/>
            <person name="Blackwell M."/>
            <person name="Grigoriev I.V."/>
            <person name="Jeffries T.W."/>
        </authorList>
    </citation>
    <scope>NUCLEOTIDE SEQUENCE [LARGE SCALE GENOMIC DNA]</scope>
    <source>
        <strain evidence="11">NRRL Y-1626</strain>
    </source>
</reference>
<dbReference type="GO" id="GO:0016811">
    <property type="term" value="F:hydrolase activity, acting on carbon-nitrogen (but not peptide) bonds, in linear amides"/>
    <property type="evidence" value="ECO:0007669"/>
    <property type="project" value="InterPro"/>
</dbReference>
<feature type="transmembrane region" description="Helical" evidence="9">
    <location>
        <begin position="62"/>
        <end position="84"/>
    </location>
</feature>
<keyword evidence="6 9" id="KW-0472">Membrane</keyword>
<feature type="transmembrane region" description="Helical" evidence="9">
    <location>
        <begin position="130"/>
        <end position="149"/>
    </location>
</feature>
<evidence type="ECO:0000256" key="6">
    <source>
        <dbReference type="ARBA" id="ARBA00023136"/>
    </source>
</evidence>
<comment type="similarity">
    <text evidence="2">Belongs to the alkaline ceramidase family.</text>
</comment>
<comment type="caution">
    <text evidence="10">The sequence shown here is derived from an EMBL/GenBank/DDBJ whole genome shotgun (WGS) entry which is preliminary data.</text>
</comment>
<gene>
    <name evidence="10" type="ORF">HANVADRAFT_54375</name>
</gene>
<protein>
    <submittedName>
        <fullName evidence="10">Alkaline phytoceramidase</fullName>
    </submittedName>
</protein>
<feature type="binding site" evidence="7">
    <location>
        <position position="54"/>
    </location>
    <ligand>
        <name>Ca(2+)</name>
        <dbReference type="ChEBI" id="CHEBI:29108"/>
    </ligand>
</feature>
<evidence type="ECO:0000256" key="8">
    <source>
        <dbReference type="PIRSR" id="PIRSR608901-2"/>
    </source>
</evidence>
<evidence type="ECO:0000256" key="1">
    <source>
        <dbReference type="ARBA" id="ARBA00004141"/>
    </source>
</evidence>
<dbReference type="PANTHER" id="PTHR46187">
    <property type="entry name" value="ALKALINE CERAMIDASE 3"/>
    <property type="match status" value="1"/>
</dbReference>
<keyword evidence="7" id="KW-0479">Metal-binding</keyword>
<dbReference type="AlphaFoldDB" id="A0A1B7T7E1"/>
<feature type="binding site" evidence="8">
    <location>
        <position position="115"/>
    </location>
    <ligand>
        <name>Zn(2+)</name>
        <dbReference type="ChEBI" id="CHEBI:29105"/>
        <note>catalytic</note>
    </ligand>
</feature>
<keyword evidence="11" id="KW-1185">Reference proteome</keyword>
<feature type="transmembrane region" description="Helical" evidence="9">
    <location>
        <begin position="228"/>
        <end position="246"/>
    </location>
</feature>
<evidence type="ECO:0000313" key="11">
    <source>
        <dbReference type="Proteomes" id="UP000092321"/>
    </source>
</evidence>
<accession>A0A1B7T7E1</accession>
<feature type="binding site" evidence="7">
    <location>
        <position position="51"/>
    </location>
    <ligand>
        <name>Ca(2+)</name>
        <dbReference type="ChEBI" id="CHEBI:29108"/>
    </ligand>
</feature>
<comment type="cofactor">
    <cofactor evidence="8">
        <name>Zn(2+)</name>
        <dbReference type="ChEBI" id="CHEBI:29105"/>
    </cofactor>
</comment>
<feature type="binding site" evidence="7">
    <location>
        <position position="56"/>
    </location>
    <ligand>
        <name>Ca(2+)</name>
        <dbReference type="ChEBI" id="CHEBI:29108"/>
    </ligand>
</feature>
<sequence>MVSSFFKIRDYPEIDNKTHLPILNQSPSDGSNNSTVTPFIPIWGQVTSTIDWCEENYVQSTFIAEFCNTLSNMSYIVVSIILYYRLNYKLNILETRFKLTMGGLLLVGLGSAMFHMSLRYDCQLLDELPMIYITCIPCYSVLCEPLCYYKKKISKKINKNNTDDDNEEDGLDEERQLLLPFGRDNKPLTISKEFENSVIISLSLLSLIITFSYIFYITDPIFHEICYGILNIIIVYISTKLTVLYIHDPKVKRNLIKSSFVGICLFLFGFVLWGLDRQYCGSLIHIRREYLKLPLGNVLELHAYWHLFTGIGLYYILTYLIFLRINLHNKVKGDVYYNTNYEMEWLFFGTIPVLTKSDN</sequence>